<organism evidence="14 15">
    <name type="scientific">Candidatus Aeolococcus gillhamiae</name>
    <dbReference type="NCBI Taxonomy" id="3127015"/>
    <lineage>
        <taxon>Bacteria</taxon>
        <taxon>Bacillati</taxon>
        <taxon>Candidatus Dormiibacterota</taxon>
        <taxon>Candidatus Dormibacteria</taxon>
        <taxon>Candidatus Aeolococcales</taxon>
        <taxon>Candidatus Aeolococcaceae</taxon>
        <taxon>Candidatus Aeolococcus</taxon>
    </lineage>
</organism>
<evidence type="ECO:0000256" key="2">
    <source>
        <dbReference type="ARBA" id="ARBA00001946"/>
    </source>
</evidence>
<dbReference type="PROSITE" id="PS00793">
    <property type="entry name" value="DHPS_2"/>
    <property type="match status" value="1"/>
</dbReference>
<comment type="caution">
    <text evidence="14">The sequence shown here is derived from an EMBL/GenBank/DDBJ whole genome shotgun (WGS) entry which is preliminary data.</text>
</comment>
<feature type="domain" description="Pterin-binding" evidence="12">
    <location>
        <begin position="23"/>
        <end position="271"/>
    </location>
</feature>
<dbReference type="CDD" id="cd00739">
    <property type="entry name" value="DHPS"/>
    <property type="match status" value="1"/>
</dbReference>
<dbReference type="SUPFAM" id="SSF51717">
    <property type="entry name" value="Dihydropteroate synthetase-like"/>
    <property type="match status" value="1"/>
</dbReference>
<dbReference type="GO" id="GO:0046872">
    <property type="term" value="F:metal ion binding"/>
    <property type="evidence" value="ECO:0007669"/>
    <property type="project" value="UniProtKB-KW"/>
</dbReference>
<evidence type="ECO:0000256" key="9">
    <source>
        <dbReference type="ARBA" id="ARBA00022842"/>
    </source>
</evidence>
<evidence type="ECO:0000313" key="13">
    <source>
        <dbReference type="EMBL" id="MBJ7594831.1"/>
    </source>
</evidence>
<name>A0A2W5Z476_9BACT</name>
<dbReference type="InterPro" id="IPR011005">
    <property type="entry name" value="Dihydropteroate_synth-like_sf"/>
</dbReference>
<proteinExistence type="inferred from homology"/>
<keyword evidence="8" id="KW-0479">Metal-binding</keyword>
<evidence type="ECO:0000313" key="16">
    <source>
        <dbReference type="Proteomes" id="UP000606991"/>
    </source>
</evidence>
<sequence length="294" mass="30629">MARGAAPAPVRAGDHLLDFSRRTLVMGILNVTPDSFAGDSLYDDVVRTVERARSFVDSGADLLDIGGESTRPNSQPISAAEEMTRVLPALRTVCAAVDVPVSIDTRKAEVAAAAIAEGAVIVNDIWGLRGDPGMTDVLAAHPEVAVIAMHNQHGTEYGDLMEDICAALRESVRIAGAHGVSADRIVVDPGFGFAKTAAQNLELMRRLRELRGLGRPVLLGPSRKSTIGAILGGMPPPERVEGTLALLALAVEGGVSMVRVHDVAAAVRAVRVADAVVRGTPAEIAELPPPGPTG</sequence>
<evidence type="ECO:0000256" key="4">
    <source>
        <dbReference type="ARBA" id="ARBA00009503"/>
    </source>
</evidence>
<dbReference type="GO" id="GO:0005829">
    <property type="term" value="C:cytosol"/>
    <property type="evidence" value="ECO:0007669"/>
    <property type="project" value="TreeGrafter"/>
</dbReference>
<evidence type="ECO:0000256" key="1">
    <source>
        <dbReference type="ARBA" id="ARBA00000012"/>
    </source>
</evidence>
<keyword evidence="9" id="KW-0460">Magnesium</keyword>
<dbReference type="Proteomes" id="UP000248724">
    <property type="component" value="Unassembled WGS sequence"/>
</dbReference>
<dbReference type="GO" id="GO:0004156">
    <property type="term" value="F:dihydropteroate synthase activity"/>
    <property type="evidence" value="ECO:0007669"/>
    <property type="project" value="UniProtKB-EC"/>
</dbReference>
<accession>A0A2W5Z476</accession>
<reference evidence="14 15" key="1">
    <citation type="journal article" date="2017" name="Nature">
        <title>Atmospheric trace gases support primary production in Antarctic desert surface soil.</title>
        <authorList>
            <person name="Ji M."/>
            <person name="Greening C."/>
            <person name="Vanwonterghem I."/>
            <person name="Carere C.R."/>
            <person name="Bay S.K."/>
            <person name="Steen J.A."/>
            <person name="Montgomery K."/>
            <person name="Lines T."/>
            <person name="Beardall J."/>
            <person name="van Dorst J."/>
            <person name="Snape I."/>
            <person name="Stott M.B."/>
            <person name="Hugenholtz P."/>
            <person name="Ferrari B.C."/>
        </authorList>
    </citation>
    <scope>NUCLEOTIDE SEQUENCE [LARGE SCALE GENOMIC DNA]</scope>
    <source>
        <strain evidence="14">RRmetagenome_bin12</strain>
    </source>
</reference>
<dbReference type="NCBIfam" id="TIGR01496">
    <property type="entry name" value="DHPS"/>
    <property type="match status" value="1"/>
</dbReference>
<keyword evidence="7 13" id="KW-0808">Transferase</keyword>
<dbReference type="Gene3D" id="3.20.20.20">
    <property type="entry name" value="Dihydropteroate synthase-like"/>
    <property type="match status" value="1"/>
</dbReference>
<dbReference type="EMBL" id="QHBU01000177">
    <property type="protein sequence ID" value="PZR80020.1"/>
    <property type="molecule type" value="Genomic_DNA"/>
</dbReference>
<evidence type="ECO:0000256" key="6">
    <source>
        <dbReference type="ARBA" id="ARBA00016919"/>
    </source>
</evidence>
<dbReference type="FunFam" id="3.20.20.20:FF:000006">
    <property type="entry name" value="Dihydropteroate synthase"/>
    <property type="match status" value="1"/>
</dbReference>
<comment type="pathway">
    <text evidence="3">Cofactor biosynthesis; tetrahydrofolate biosynthesis; 7,8-dihydrofolate from 2-amino-4-hydroxy-6-hydroxymethyl-7,8-dihydropteridine diphosphate and 4-aminobenzoate: step 1/2.</text>
</comment>
<dbReference type="Proteomes" id="UP000606991">
    <property type="component" value="Unassembled WGS sequence"/>
</dbReference>
<evidence type="ECO:0000256" key="8">
    <source>
        <dbReference type="ARBA" id="ARBA00022723"/>
    </source>
</evidence>
<dbReference type="PROSITE" id="PS50972">
    <property type="entry name" value="PTERIN_BINDING"/>
    <property type="match status" value="1"/>
</dbReference>
<dbReference type="InterPro" id="IPR045031">
    <property type="entry name" value="DHP_synth-like"/>
</dbReference>
<dbReference type="Pfam" id="PF00809">
    <property type="entry name" value="Pterin_bind"/>
    <property type="match status" value="1"/>
</dbReference>
<reference evidence="14" key="2">
    <citation type="submission" date="2018-05" db="EMBL/GenBank/DDBJ databases">
        <authorList>
            <person name="Ferrari B."/>
        </authorList>
    </citation>
    <scope>NUCLEOTIDE SEQUENCE</scope>
    <source>
        <strain evidence="14">RRmetagenome_bin12</strain>
    </source>
</reference>
<evidence type="ECO:0000256" key="7">
    <source>
        <dbReference type="ARBA" id="ARBA00022679"/>
    </source>
</evidence>
<evidence type="ECO:0000256" key="5">
    <source>
        <dbReference type="ARBA" id="ARBA00012458"/>
    </source>
</evidence>
<dbReference type="InterPro" id="IPR006390">
    <property type="entry name" value="DHP_synth_dom"/>
</dbReference>
<protein>
    <recommendedName>
        <fullName evidence="6">Dihydropteroate synthase</fullName>
        <ecNumber evidence="5">2.5.1.15</ecNumber>
    </recommendedName>
    <alternativeName>
        <fullName evidence="11">Dihydropteroate pyrophosphorylase</fullName>
    </alternativeName>
</protein>
<dbReference type="PANTHER" id="PTHR20941:SF1">
    <property type="entry name" value="FOLIC ACID SYNTHESIS PROTEIN FOL1"/>
    <property type="match status" value="1"/>
</dbReference>
<evidence type="ECO:0000313" key="14">
    <source>
        <dbReference type="EMBL" id="PZR80020.1"/>
    </source>
</evidence>
<evidence type="ECO:0000259" key="12">
    <source>
        <dbReference type="PROSITE" id="PS50972"/>
    </source>
</evidence>
<dbReference type="InterPro" id="IPR000489">
    <property type="entry name" value="Pterin-binding_dom"/>
</dbReference>
<dbReference type="EMBL" id="JAEKNS010000083">
    <property type="protein sequence ID" value="MBJ7594831.1"/>
    <property type="molecule type" value="Genomic_DNA"/>
</dbReference>
<dbReference type="PANTHER" id="PTHR20941">
    <property type="entry name" value="FOLATE SYNTHESIS PROTEINS"/>
    <property type="match status" value="1"/>
</dbReference>
<gene>
    <name evidence="14" type="primary">folP</name>
    <name evidence="14" type="ORF">DLM65_09295</name>
    <name evidence="13" type="ORF">JF886_08215</name>
</gene>
<comment type="catalytic activity">
    <reaction evidence="1">
        <text>(7,8-dihydropterin-6-yl)methyl diphosphate + 4-aminobenzoate = 7,8-dihydropteroate + diphosphate</text>
        <dbReference type="Rhea" id="RHEA:19949"/>
        <dbReference type="ChEBI" id="CHEBI:17836"/>
        <dbReference type="ChEBI" id="CHEBI:17839"/>
        <dbReference type="ChEBI" id="CHEBI:33019"/>
        <dbReference type="ChEBI" id="CHEBI:72950"/>
        <dbReference type="EC" id="2.5.1.15"/>
    </reaction>
</comment>
<comment type="similarity">
    <text evidence="4">Belongs to the DHPS family.</text>
</comment>
<reference evidence="13 16" key="3">
    <citation type="submission" date="2020-10" db="EMBL/GenBank/DDBJ databases">
        <title>Ca. Dormibacterota MAGs.</title>
        <authorList>
            <person name="Montgomery K."/>
        </authorList>
    </citation>
    <scope>NUCLEOTIDE SEQUENCE [LARGE SCALE GENOMIC DNA]</scope>
    <source>
        <strain evidence="13">SC8812_S17_18</strain>
    </source>
</reference>
<comment type="cofactor">
    <cofactor evidence="2">
        <name>Mg(2+)</name>
        <dbReference type="ChEBI" id="CHEBI:18420"/>
    </cofactor>
</comment>
<keyword evidence="10" id="KW-0289">Folate biosynthesis</keyword>
<accession>A0A934N3N8</accession>
<dbReference type="AlphaFoldDB" id="A0A2W5Z476"/>
<evidence type="ECO:0000256" key="10">
    <source>
        <dbReference type="ARBA" id="ARBA00022909"/>
    </source>
</evidence>
<dbReference type="EC" id="2.5.1.15" evidence="5"/>
<dbReference type="GO" id="GO:0046656">
    <property type="term" value="P:folic acid biosynthetic process"/>
    <property type="evidence" value="ECO:0007669"/>
    <property type="project" value="UniProtKB-KW"/>
</dbReference>
<evidence type="ECO:0000256" key="11">
    <source>
        <dbReference type="ARBA" id="ARBA00030193"/>
    </source>
</evidence>
<evidence type="ECO:0000313" key="15">
    <source>
        <dbReference type="Proteomes" id="UP000248724"/>
    </source>
</evidence>
<dbReference type="GO" id="GO:0046654">
    <property type="term" value="P:tetrahydrofolate biosynthetic process"/>
    <property type="evidence" value="ECO:0007669"/>
    <property type="project" value="TreeGrafter"/>
</dbReference>
<evidence type="ECO:0000256" key="3">
    <source>
        <dbReference type="ARBA" id="ARBA00004763"/>
    </source>
</evidence>